<protein>
    <submittedName>
        <fullName evidence="3">Uncharacterized protein</fullName>
    </submittedName>
</protein>
<evidence type="ECO:0000259" key="1">
    <source>
        <dbReference type="Pfam" id="PF06985"/>
    </source>
</evidence>
<dbReference type="STRING" id="1116229.S3CDV5"/>
<reference evidence="3 4" key="1">
    <citation type="journal article" date="2013" name="BMC Genomics">
        <title>Genomics-driven discovery of the pneumocandin biosynthetic gene cluster in the fungus Glarea lozoyensis.</title>
        <authorList>
            <person name="Chen L."/>
            <person name="Yue Q."/>
            <person name="Zhang X."/>
            <person name="Xiang M."/>
            <person name="Wang C."/>
            <person name="Li S."/>
            <person name="Che Y."/>
            <person name="Ortiz-Lopez F.J."/>
            <person name="Bills G.F."/>
            <person name="Liu X."/>
            <person name="An Z."/>
        </authorList>
    </citation>
    <scope>NUCLEOTIDE SEQUENCE [LARGE SCALE GENOMIC DNA]</scope>
    <source>
        <strain evidence="4">ATCC 20868 / MF5171</strain>
    </source>
</reference>
<proteinExistence type="predicted"/>
<dbReference type="InterPro" id="IPR058525">
    <property type="entry name" value="DUF8212"/>
</dbReference>
<gene>
    <name evidence="3" type="ORF">GLAREA_08050</name>
</gene>
<dbReference type="InterPro" id="IPR010730">
    <property type="entry name" value="HET"/>
</dbReference>
<sequence length="563" mass="64690">MRLLHTRSLKLVDFFSHDLPPYAILSHTWGPANDEVLFEDIQAGREKVEQKASFIKLHYTVNQAIADGLEYCWIDTCCIDKKSSAELQEAINSMFMWYAKATICYVFLSDVSHSSSVKDEEAQFRRSRWHSRGWTLQELIAPRKIDFYGHGWTFIGTKSTLCATLSDITRISRDILNGNASIETACVAQRMSWASRRETSRPEDLAYCLMGIFSVNMTMLYGEGEKAFVRLQEEICKESDDHSIFAWQDTDAVDRGDLGHGVLAQHPRCFRDSWAISVEDKRHKSNGPPIFYISRSPIAMVNQGLQMNSYLLTLKSLGADICILILRCWIKLPLHADKGYIGILVRPKYLHSPGTMHVRLRSDILVLCKHRPHLTKEITLSKAGSYILDSDKSWTDPEDLQVCHYTLGRVKCDQASSRPDLRLSPVYISQGSLESWAVIAWTALHRLSERMEARERKRLGSITFHGDNENDFTIKLALYRGVRDNQFFPDKTTVYRGEVCWDNRFETESWVPAVRSINCGDEQRVHIYVDEISNIKEPDLFTGLLDFTFLIRIKPRTSQRPTR</sequence>
<dbReference type="RefSeq" id="XP_008088288.1">
    <property type="nucleotide sequence ID" value="XM_008090097.1"/>
</dbReference>
<dbReference type="eggNOG" id="KOG4177">
    <property type="taxonomic scope" value="Eukaryota"/>
</dbReference>
<evidence type="ECO:0000313" key="3">
    <source>
        <dbReference type="EMBL" id="EPE24200.1"/>
    </source>
</evidence>
<dbReference type="Pfam" id="PF06985">
    <property type="entry name" value="HET"/>
    <property type="match status" value="1"/>
</dbReference>
<organism evidence="3 4">
    <name type="scientific">Glarea lozoyensis (strain ATCC 20868 / MF5171)</name>
    <dbReference type="NCBI Taxonomy" id="1116229"/>
    <lineage>
        <taxon>Eukaryota</taxon>
        <taxon>Fungi</taxon>
        <taxon>Dikarya</taxon>
        <taxon>Ascomycota</taxon>
        <taxon>Pezizomycotina</taxon>
        <taxon>Leotiomycetes</taxon>
        <taxon>Helotiales</taxon>
        <taxon>Helotiaceae</taxon>
        <taxon>Glarea</taxon>
    </lineage>
</organism>
<dbReference type="OrthoDB" id="674604at2759"/>
<keyword evidence="4" id="KW-1185">Reference proteome</keyword>
<dbReference type="PANTHER" id="PTHR10622">
    <property type="entry name" value="HET DOMAIN-CONTAINING PROTEIN"/>
    <property type="match status" value="1"/>
</dbReference>
<dbReference type="AlphaFoldDB" id="S3CDV5"/>
<evidence type="ECO:0000313" key="4">
    <source>
        <dbReference type="Proteomes" id="UP000016922"/>
    </source>
</evidence>
<dbReference type="GeneID" id="19467101"/>
<dbReference type="KEGG" id="glz:GLAREA_08050"/>
<dbReference type="Pfam" id="PF26640">
    <property type="entry name" value="DUF8212"/>
    <property type="match status" value="1"/>
</dbReference>
<feature type="domain" description="DUF8212" evidence="2">
    <location>
        <begin position="226"/>
        <end position="250"/>
    </location>
</feature>
<feature type="domain" description="Heterokaryon incompatibility" evidence="1">
    <location>
        <begin position="22"/>
        <end position="115"/>
    </location>
</feature>
<evidence type="ECO:0000259" key="2">
    <source>
        <dbReference type="Pfam" id="PF26640"/>
    </source>
</evidence>
<dbReference type="PANTHER" id="PTHR10622:SF10">
    <property type="entry name" value="HET DOMAIN-CONTAINING PROTEIN"/>
    <property type="match status" value="1"/>
</dbReference>
<name>S3CDV5_GLAL2</name>
<dbReference type="EMBL" id="KE145373">
    <property type="protein sequence ID" value="EPE24200.1"/>
    <property type="molecule type" value="Genomic_DNA"/>
</dbReference>
<dbReference type="HOGENOM" id="CLU_484012_0_0_1"/>
<dbReference type="Proteomes" id="UP000016922">
    <property type="component" value="Unassembled WGS sequence"/>
</dbReference>
<accession>S3CDV5</accession>